<dbReference type="EMBL" id="JBHSEC010000002">
    <property type="protein sequence ID" value="MFC4409424.1"/>
    <property type="molecule type" value="Genomic_DNA"/>
</dbReference>
<proteinExistence type="predicted"/>
<keyword evidence="1" id="KW-1133">Transmembrane helix</keyword>
<comment type="caution">
    <text evidence="2">The sequence shown here is derived from an EMBL/GenBank/DDBJ whole genome shotgun (WGS) entry which is preliminary data.</text>
</comment>
<gene>
    <name evidence="2" type="ORF">ACFOZY_03120</name>
</gene>
<organism evidence="2 3">
    <name type="scientific">Chungangia koreensis</name>
    <dbReference type="NCBI Taxonomy" id="752657"/>
    <lineage>
        <taxon>Bacteria</taxon>
        <taxon>Bacillati</taxon>
        <taxon>Bacillota</taxon>
        <taxon>Bacilli</taxon>
        <taxon>Lactobacillales</taxon>
        <taxon>Chungangia</taxon>
    </lineage>
</organism>
<evidence type="ECO:0000313" key="3">
    <source>
        <dbReference type="Proteomes" id="UP001595817"/>
    </source>
</evidence>
<keyword evidence="1" id="KW-0812">Transmembrane</keyword>
<protein>
    <submittedName>
        <fullName evidence="2">Uncharacterized protein</fullName>
    </submittedName>
</protein>
<dbReference type="Proteomes" id="UP001595817">
    <property type="component" value="Unassembled WGS sequence"/>
</dbReference>
<name>A0ABV8X2S5_9LACT</name>
<keyword evidence="3" id="KW-1185">Reference proteome</keyword>
<keyword evidence="1" id="KW-0472">Membrane</keyword>
<feature type="transmembrane region" description="Helical" evidence="1">
    <location>
        <begin position="146"/>
        <end position="168"/>
    </location>
</feature>
<sequence length="169" mass="17930">MTTIRIEDYMARSYLDDLKEKYEPKPKEKKPVTTKLAALASIPIVGNLITETAVASGYSSSTYFSSPSYASTTQVMPGGFYEEQMIAVSGPISDAVKQKIISAFDPLVDLIIALSLPVAGVMLAGGALMIMVGLKDNGFKLIMNAGLGYVLVQMSPLFIDLLAGVGAAI</sequence>
<evidence type="ECO:0000256" key="1">
    <source>
        <dbReference type="SAM" id="Phobius"/>
    </source>
</evidence>
<dbReference type="RefSeq" id="WP_378152144.1">
    <property type="nucleotide sequence ID" value="NZ_JBHSEC010000002.1"/>
</dbReference>
<evidence type="ECO:0000313" key="2">
    <source>
        <dbReference type="EMBL" id="MFC4409424.1"/>
    </source>
</evidence>
<accession>A0ABV8X2S5</accession>
<reference evidence="3" key="1">
    <citation type="journal article" date="2019" name="Int. J. Syst. Evol. Microbiol.">
        <title>The Global Catalogue of Microorganisms (GCM) 10K type strain sequencing project: providing services to taxonomists for standard genome sequencing and annotation.</title>
        <authorList>
            <consortium name="The Broad Institute Genomics Platform"/>
            <consortium name="The Broad Institute Genome Sequencing Center for Infectious Disease"/>
            <person name="Wu L."/>
            <person name="Ma J."/>
        </authorList>
    </citation>
    <scope>NUCLEOTIDE SEQUENCE [LARGE SCALE GENOMIC DNA]</scope>
    <source>
        <strain evidence="3">CCUG 59778</strain>
    </source>
</reference>
<feature type="transmembrane region" description="Helical" evidence="1">
    <location>
        <begin position="107"/>
        <end position="134"/>
    </location>
</feature>